<gene>
    <name evidence="1" type="ORF">AWB82_06662</name>
</gene>
<proteinExistence type="predicted"/>
<evidence type="ECO:0000313" key="2">
    <source>
        <dbReference type="Proteomes" id="UP000054596"/>
    </source>
</evidence>
<accession>A0A158DEP1</accession>
<protein>
    <submittedName>
        <fullName evidence="1">Uncharacterized protein</fullName>
    </submittedName>
</protein>
<name>A0A158DEP1_9BURK</name>
<reference evidence="1" key="1">
    <citation type="submission" date="2016-01" db="EMBL/GenBank/DDBJ databases">
        <authorList>
            <person name="Peeters C."/>
        </authorList>
    </citation>
    <scope>NUCLEOTIDE SEQUENCE [LARGE SCALE GENOMIC DNA]</scope>
    <source>
        <strain evidence="1">LMG 29325</strain>
    </source>
</reference>
<organism evidence="1 2">
    <name type="scientific">Caballeronia glebae</name>
    <dbReference type="NCBI Taxonomy" id="1777143"/>
    <lineage>
        <taxon>Bacteria</taxon>
        <taxon>Pseudomonadati</taxon>
        <taxon>Pseudomonadota</taxon>
        <taxon>Betaproteobacteria</taxon>
        <taxon>Burkholderiales</taxon>
        <taxon>Burkholderiaceae</taxon>
        <taxon>Caballeronia</taxon>
    </lineage>
</organism>
<keyword evidence="2" id="KW-1185">Reference proteome</keyword>
<sequence length="89" mass="10345">MKKQTTESKSNSITFEYPVVPIKKHPRYNDTRASKITLVTDEYGSHIEVTTHDLSFAYITDWLRERGLKGLTCLHVYCNGQTLGMLYFR</sequence>
<comment type="caution">
    <text evidence="1">The sequence shown here is derived from an EMBL/GenBank/DDBJ whole genome shotgun (WGS) entry which is preliminary data.</text>
</comment>
<dbReference type="EMBL" id="FCOJ02000083">
    <property type="protein sequence ID" value="SAK92963.1"/>
    <property type="molecule type" value="Genomic_DNA"/>
</dbReference>
<evidence type="ECO:0000313" key="1">
    <source>
        <dbReference type="EMBL" id="SAK92963.1"/>
    </source>
</evidence>
<dbReference type="STRING" id="1777143.AWB82_06662"/>
<dbReference type="AlphaFoldDB" id="A0A158DEP1"/>
<dbReference type="Proteomes" id="UP000054596">
    <property type="component" value="Unassembled WGS sequence"/>
</dbReference>